<dbReference type="RefSeq" id="WP_196836267.1">
    <property type="nucleotide sequence ID" value="NZ_JADOTZ010000001.1"/>
</dbReference>
<feature type="transmembrane region" description="Helical" evidence="2">
    <location>
        <begin position="119"/>
        <end position="137"/>
    </location>
</feature>
<dbReference type="Proteomes" id="UP000625033">
    <property type="component" value="Unassembled WGS sequence"/>
</dbReference>
<evidence type="ECO:0000313" key="4">
    <source>
        <dbReference type="EMBL" id="MBG6085037.1"/>
    </source>
</evidence>
<feature type="transmembrane region" description="Helical" evidence="2">
    <location>
        <begin position="201"/>
        <end position="231"/>
    </location>
</feature>
<keyword evidence="2" id="KW-1133">Transmembrane helix</keyword>
<evidence type="ECO:0000256" key="1">
    <source>
        <dbReference type="SAM" id="MobiDB-lite"/>
    </source>
</evidence>
<accession>A0A931GFT9</accession>
<reference evidence="4" key="1">
    <citation type="submission" date="2020-11" db="EMBL/GenBank/DDBJ databases">
        <title>Sequencing the genomes of 1000 actinobacteria strains.</title>
        <authorList>
            <person name="Klenk H.-P."/>
        </authorList>
    </citation>
    <scope>NUCLEOTIDE SEQUENCE</scope>
    <source>
        <strain evidence="4">DSM 26152</strain>
    </source>
</reference>
<feature type="domain" description="DUF1206" evidence="3">
    <location>
        <begin position="209"/>
        <end position="278"/>
    </location>
</feature>
<feature type="transmembrane region" description="Helical" evidence="2">
    <location>
        <begin position="157"/>
        <end position="180"/>
    </location>
</feature>
<protein>
    <recommendedName>
        <fullName evidence="3">DUF1206 domain-containing protein</fullName>
    </recommendedName>
</protein>
<feature type="transmembrane region" description="Helical" evidence="2">
    <location>
        <begin position="85"/>
        <end position="107"/>
    </location>
</feature>
<proteinExistence type="predicted"/>
<feature type="domain" description="DUF1206" evidence="3">
    <location>
        <begin position="42"/>
        <end position="107"/>
    </location>
</feature>
<feature type="domain" description="DUF1206" evidence="3">
    <location>
        <begin position="120"/>
        <end position="185"/>
    </location>
</feature>
<keyword evidence="5" id="KW-1185">Reference proteome</keyword>
<sequence length="281" mass="28825">MEATVGGHSGPATPDSQGESTPVAVARSAAHDRRFEHLARSGYVTSGLLHVVLGSLVAIVASGGSAEADQSGALNAVAAQPLGTVVLWIASSACLLLALWHCGSAVFHQSSTLDRLRAGGSAAVFAVIGVVVLRYALGARQSSSDSTQSLSALLMQSVWGAALLIAIGVGVLAVAGYHVFKGATRRFLQDLGALPHSAVRRVVTFAGVVGYVSKGVVLTALGLLFIVATIQRDPEDSSGLDGAVQALRDQPAGPVILGVLAAGLVFYGIYQVVRARYDTMR</sequence>
<dbReference type="EMBL" id="JADOTZ010000001">
    <property type="protein sequence ID" value="MBG6085037.1"/>
    <property type="molecule type" value="Genomic_DNA"/>
</dbReference>
<dbReference type="Pfam" id="PF06724">
    <property type="entry name" value="DUF1206"/>
    <property type="match status" value="3"/>
</dbReference>
<feature type="region of interest" description="Disordered" evidence="1">
    <location>
        <begin position="1"/>
        <end position="26"/>
    </location>
</feature>
<keyword evidence="2" id="KW-0472">Membrane</keyword>
<evidence type="ECO:0000259" key="3">
    <source>
        <dbReference type="Pfam" id="PF06724"/>
    </source>
</evidence>
<feature type="transmembrane region" description="Helical" evidence="2">
    <location>
        <begin position="251"/>
        <end position="273"/>
    </location>
</feature>
<keyword evidence="2" id="KW-0812">Transmembrane</keyword>
<comment type="caution">
    <text evidence="4">The sequence shown here is derived from an EMBL/GenBank/DDBJ whole genome shotgun (WGS) entry which is preliminary data.</text>
</comment>
<dbReference type="InterPro" id="IPR009597">
    <property type="entry name" value="DUF1206"/>
</dbReference>
<gene>
    <name evidence="4" type="ORF">IW252_001804</name>
</gene>
<feature type="transmembrane region" description="Helical" evidence="2">
    <location>
        <begin position="43"/>
        <end position="65"/>
    </location>
</feature>
<organism evidence="4 5">
    <name type="scientific">Zhihengliuella flava</name>
    <dbReference type="NCBI Taxonomy" id="1285193"/>
    <lineage>
        <taxon>Bacteria</taxon>
        <taxon>Bacillati</taxon>
        <taxon>Actinomycetota</taxon>
        <taxon>Actinomycetes</taxon>
        <taxon>Micrococcales</taxon>
        <taxon>Micrococcaceae</taxon>
        <taxon>Zhihengliuella</taxon>
    </lineage>
</organism>
<name>A0A931GFT9_9MICC</name>
<dbReference type="AlphaFoldDB" id="A0A931GFT9"/>
<evidence type="ECO:0000313" key="5">
    <source>
        <dbReference type="Proteomes" id="UP000625033"/>
    </source>
</evidence>
<evidence type="ECO:0000256" key="2">
    <source>
        <dbReference type="SAM" id="Phobius"/>
    </source>
</evidence>